<sequence length="148" mass="16953">MKQLVFIALLLLQYSGEAQIQKKMETSKEDSLIISRILESEYFNGIYNGGVEQLRDIYHPGILLWGDVKGQPYAKTLTEYLDGVAHRQSPKASGKPFQGEVLDIRVTNSIAIAEVRVRMYDFLYHEYLSFHKIGGKWLLVNKMITDVL</sequence>
<organism evidence="1 2">
    <name type="scientific">Dyadobacter fermentans</name>
    <dbReference type="NCBI Taxonomy" id="94254"/>
    <lineage>
        <taxon>Bacteria</taxon>
        <taxon>Pseudomonadati</taxon>
        <taxon>Bacteroidota</taxon>
        <taxon>Cytophagia</taxon>
        <taxon>Cytophagales</taxon>
        <taxon>Spirosomataceae</taxon>
        <taxon>Dyadobacter</taxon>
    </lineage>
</organism>
<accession>A0ABU1QW33</accession>
<dbReference type="Gene3D" id="3.10.450.50">
    <property type="match status" value="1"/>
</dbReference>
<evidence type="ECO:0000313" key="2">
    <source>
        <dbReference type="Proteomes" id="UP001264980"/>
    </source>
</evidence>
<dbReference type="InterPro" id="IPR039437">
    <property type="entry name" value="FrzH/put_lumazine-bd"/>
</dbReference>
<name>A0ABU1QW33_9BACT</name>
<protein>
    <recommendedName>
        <fullName evidence="3">Nuclear transport factor 2 family protein</fullName>
    </recommendedName>
</protein>
<dbReference type="EMBL" id="JAVDTI010000002">
    <property type="protein sequence ID" value="MDR6804935.1"/>
    <property type="molecule type" value="Genomic_DNA"/>
</dbReference>
<evidence type="ECO:0000313" key="1">
    <source>
        <dbReference type="EMBL" id="MDR6804935.1"/>
    </source>
</evidence>
<evidence type="ECO:0008006" key="3">
    <source>
        <dbReference type="Google" id="ProtNLM"/>
    </source>
</evidence>
<dbReference type="InterPro" id="IPR032710">
    <property type="entry name" value="NTF2-like_dom_sf"/>
</dbReference>
<dbReference type="RefSeq" id="WP_309982240.1">
    <property type="nucleotide sequence ID" value="NZ_JAVDTI010000002.1"/>
</dbReference>
<proteinExistence type="predicted"/>
<reference evidence="1 2" key="1">
    <citation type="submission" date="2023-07" db="EMBL/GenBank/DDBJ databases">
        <title>Sorghum-associated microbial communities from plants grown in Nebraska, USA.</title>
        <authorList>
            <person name="Schachtman D."/>
        </authorList>
    </citation>
    <scope>NUCLEOTIDE SEQUENCE [LARGE SCALE GENOMIC DNA]</scope>
    <source>
        <strain evidence="1 2">BE57</strain>
    </source>
</reference>
<dbReference type="SUPFAM" id="SSF54427">
    <property type="entry name" value="NTF2-like"/>
    <property type="match status" value="1"/>
</dbReference>
<dbReference type="Proteomes" id="UP001264980">
    <property type="component" value="Unassembled WGS sequence"/>
</dbReference>
<keyword evidence="2" id="KW-1185">Reference proteome</keyword>
<gene>
    <name evidence="1" type="ORF">J2W84_001981</name>
</gene>
<comment type="caution">
    <text evidence="1">The sequence shown here is derived from an EMBL/GenBank/DDBJ whole genome shotgun (WGS) entry which is preliminary data.</text>
</comment>
<dbReference type="Pfam" id="PF12893">
    <property type="entry name" value="Lumazine_bd_2"/>
    <property type="match status" value="1"/>
</dbReference>